<comment type="caution">
    <text evidence="1">The sequence shown here is derived from an EMBL/GenBank/DDBJ whole genome shotgun (WGS) entry which is preliminary data.</text>
</comment>
<gene>
    <name evidence="1" type="ORF">MENTE1834_LOCUS8185</name>
</gene>
<dbReference type="EMBL" id="CAVMJV010000007">
    <property type="protein sequence ID" value="CAK5033645.1"/>
    <property type="molecule type" value="Genomic_DNA"/>
</dbReference>
<dbReference type="Proteomes" id="UP001497535">
    <property type="component" value="Unassembled WGS sequence"/>
</dbReference>
<sequence length="400" mass="47311">MKFINVLFFLIFNSILWSLINSVKNNKNQNELNRVEETSTDLNEILNNGVESSVAPQNQNYKDILKPKITKMYTNDNKLAEKKIKKKEDNQNYGQNNKEKLKERRNSTNYKPRKKEYDRNYYYKNKEKKLEYSRLYHQNNKEKKREYIRKYREKKKNEKEDLKNEISKLRNIQSEINEGTSFVLPQNNDSPKALDNLAKILNDGAESIAAHSQKYKEKLKTNIKIETTDDQPEKKLRKKKYYKTYYQKNKEKICEDRRNYNRRMKENLENLRKNKQEILQNINSELINIQSNEGNLLPKNTECENNEMEPIVSKENIHLEKGEDNPIQPSHNVEGNDNVEGTLFVNPQTDDCVNNLSEQPNSQSAADLHTQQMNDHDDLVDLSLLDDSDFLDYLNSILNS</sequence>
<evidence type="ECO:0000313" key="1">
    <source>
        <dbReference type="EMBL" id="CAK5033645.1"/>
    </source>
</evidence>
<keyword evidence="2" id="KW-1185">Reference proteome</keyword>
<name>A0ACB0Y617_MELEN</name>
<evidence type="ECO:0000313" key="2">
    <source>
        <dbReference type="Proteomes" id="UP001497535"/>
    </source>
</evidence>
<accession>A0ACB0Y617</accession>
<reference evidence="1" key="1">
    <citation type="submission" date="2023-11" db="EMBL/GenBank/DDBJ databases">
        <authorList>
            <person name="Poullet M."/>
        </authorList>
    </citation>
    <scope>NUCLEOTIDE SEQUENCE</scope>
    <source>
        <strain evidence="1">E1834</strain>
    </source>
</reference>
<organism evidence="1 2">
    <name type="scientific">Meloidogyne enterolobii</name>
    <name type="common">Root-knot nematode worm</name>
    <name type="synonym">Meloidogyne mayaguensis</name>
    <dbReference type="NCBI Taxonomy" id="390850"/>
    <lineage>
        <taxon>Eukaryota</taxon>
        <taxon>Metazoa</taxon>
        <taxon>Ecdysozoa</taxon>
        <taxon>Nematoda</taxon>
        <taxon>Chromadorea</taxon>
        <taxon>Rhabditida</taxon>
        <taxon>Tylenchina</taxon>
        <taxon>Tylenchomorpha</taxon>
        <taxon>Tylenchoidea</taxon>
        <taxon>Meloidogynidae</taxon>
        <taxon>Meloidogyninae</taxon>
        <taxon>Meloidogyne</taxon>
    </lineage>
</organism>
<protein>
    <submittedName>
        <fullName evidence="1">Uncharacterized protein</fullName>
    </submittedName>
</protein>
<proteinExistence type="predicted"/>